<dbReference type="Proteomes" id="UP000492821">
    <property type="component" value="Unassembled WGS sequence"/>
</dbReference>
<evidence type="ECO:0000313" key="1">
    <source>
        <dbReference type="Proteomes" id="UP000492821"/>
    </source>
</evidence>
<keyword evidence="1" id="KW-1185">Reference proteome</keyword>
<proteinExistence type="predicted"/>
<accession>A0A7E4WE63</accession>
<reference evidence="1" key="1">
    <citation type="journal article" date="2013" name="Genetics">
        <title>The draft genome and transcriptome of Panagrellus redivivus are shaped by the harsh demands of a free-living lifestyle.</title>
        <authorList>
            <person name="Srinivasan J."/>
            <person name="Dillman A.R."/>
            <person name="Macchietto M.G."/>
            <person name="Heikkinen L."/>
            <person name="Lakso M."/>
            <person name="Fracchia K.M."/>
            <person name="Antoshechkin I."/>
            <person name="Mortazavi A."/>
            <person name="Wong G."/>
            <person name="Sternberg P.W."/>
        </authorList>
    </citation>
    <scope>NUCLEOTIDE SEQUENCE [LARGE SCALE GENOMIC DNA]</scope>
    <source>
        <strain evidence="1">MT8872</strain>
    </source>
</reference>
<dbReference type="WBParaSite" id="Pan_g9759.t1">
    <property type="protein sequence ID" value="Pan_g9759.t1"/>
    <property type="gene ID" value="Pan_g9759"/>
</dbReference>
<organism evidence="1 2">
    <name type="scientific">Panagrellus redivivus</name>
    <name type="common">Microworm</name>
    <dbReference type="NCBI Taxonomy" id="6233"/>
    <lineage>
        <taxon>Eukaryota</taxon>
        <taxon>Metazoa</taxon>
        <taxon>Ecdysozoa</taxon>
        <taxon>Nematoda</taxon>
        <taxon>Chromadorea</taxon>
        <taxon>Rhabditida</taxon>
        <taxon>Tylenchina</taxon>
        <taxon>Panagrolaimomorpha</taxon>
        <taxon>Panagrolaimoidea</taxon>
        <taxon>Panagrolaimidae</taxon>
        <taxon>Panagrellus</taxon>
    </lineage>
</organism>
<protein>
    <submittedName>
        <fullName evidence="2">Uncharacterized protein</fullName>
    </submittedName>
</protein>
<name>A0A7E4WE63_PANRE</name>
<evidence type="ECO:0000313" key="2">
    <source>
        <dbReference type="WBParaSite" id="Pan_g9759.t1"/>
    </source>
</evidence>
<sequence length="113" mass="12805">MCRRRGRNWITTCSSKFEVPSRGWDGWKFSYLWPIFALLCHPLPPNRMSKPPKTTFFNSLKVLIYYYPAIFGTTALPPSQIVPTMPMFQCLQLSSSGHLGLFLTEVGSLDGTA</sequence>
<dbReference type="AlphaFoldDB" id="A0A7E4WE63"/>
<reference evidence="2" key="2">
    <citation type="submission" date="2020-10" db="UniProtKB">
        <authorList>
            <consortium name="WormBaseParasite"/>
        </authorList>
    </citation>
    <scope>IDENTIFICATION</scope>
</reference>